<dbReference type="AlphaFoldDB" id="A0A438HWV3"/>
<reference evidence="1 2" key="1">
    <citation type="journal article" date="2018" name="PLoS Genet.">
        <title>Population sequencing reveals clonal diversity and ancestral inbreeding in the grapevine cultivar Chardonnay.</title>
        <authorList>
            <person name="Roach M.J."/>
            <person name="Johnson D.L."/>
            <person name="Bohlmann J."/>
            <person name="van Vuuren H.J."/>
            <person name="Jones S.J."/>
            <person name="Pretorius I.S."/>
            <person name="Schmidt S.A."/>
            <person name="Borneman A.R."/>
        </authorList>
    </citation>
    <scope>NUCLEOTIDE SEQUENCE [LARGE SCALE GENOMIC DNA]</scope>
    <source>
        <strain evidence="2">cv. Chardonnay</strain>
        <tissue evidence="1">Leaf</tissue>
    </source>
</reference>
<sequence>MVVDSDHHLKTSPNIDKSTFKCTHCNKTGPTSLDIPQFQSNDSWYDQENNEESREANVAEKASALVAATDHGGFTLRLSSQKIVSKPMDIKQDRRLVVVLTGKTLLLETYSQMISNKLQQALMADGSEEEKKKSEIWLCIDVWDMLPLVI</sequence>
<dbReference type="EMBL" id="QGNW01000168">
    <property type="protein sequence ID" value="RVW88944.1"/>
    <property type="molecule type" value="Genomic_DNA"/>
</dbReference>
<name>A0A438HWV3_VITVI</name>
<gene>
    <name evidence="1" type="ORF">CK203_029440</name>
</gene>
<comment type="caution">
    <text evidence="1">The sequence shown here is derived from an EMBL/GenBank/DDBJ whole genome shotgun (WGS) entry which is preliminary data.</text>
</comment>
<proteinExistence type="predicted"/>
<dbReference type="Proteomes" id="UP000288805">
    <property type="component" value="Unassembled WGS sequence"/>
</dbReference>
<organism evidence="1 2">
    <name type="scientific">Vitis vinifera</name>
    <name type="common">Grape</name>
    <dbReference type="NCBI Taxonomy" id="29760"/>
    <lineage>
        <taxon>Eukaryota</taxon>
        <taxon>Viridiplantae</taxon>
        <taxon>Streptophyta</taxon>
        <taxon>Embryophyta</taxon>
        <taxon>Tracheophyta</taxon>
        <taxon>Spermatophyta</taxon>
        <taxon>Magnoliopsida</taxon>
        <taxon>eudicotyledons</taxon>
        <taxon>Gunneridae</taxon>
        <taxon>Pentapetalae</taxon>
        <taxon>rosids</taxon>
        <taxon>Vitales</taxon>
        <taxon>Vitaceae</taxon>
        <taxon>Viteae</taxon>
        <taxon>Vitis</taxon>
    </lineage>
</organism>
<protein>
    <submittedName>
        <fullName evidence="1">Uncharacterized protein</fullName>
    </submittedName>
</protein>
<evidence type="ECO:0000313" key="1">
    <source>
        <dbReference type="EMBL" id="RVW88944.1"/>
    </source>
</evidence>
<evidence type="ECO:0000313" key="2">
    <source>
        <dbReference type="Proteomes" id="UP000288805"/>
    </source>
</evidence>
<accession>A0A438HWV3</accession>